<dbReference type="InterPro" id="IPR000477">
    <property type="entry name" value="RT_dom"/>
</dbReference>
<dbReference type="GO" id="GO:0003676">
    <property type="term" value="F:nucleic acid binding"/>
    <property type="evidence" value="ECO:0007669"/>
    <property type="project" value="InterPro"/>
</dbReference>
<dbReference type="PROSITE" id="PS50994">
    <property type="entry name" value="INTEGRASE"/>
    <property type="match status" value="1"/>
</dbReference>
<feature type="region of interest" description="Disordered" evidence="2">
    <location>
        <begin position="789"/>
        <end position="812"/>
    </location>
</feature>
<dbReference type="GO" id="GO:0006310">
    <property type="term" value="P:DNA recombination"/>
    <property type="evidence" value="ECO:0007669"/>
    <property type="project" value="UniProtKB-KW"/>
</dbReference>
<protein>
    <submittedName>
        <fullName evidence="6">Gag-pol polyprotein</fullName>
    </submittedName>
</protein>
<evidence type="ECO:0000256" key="2">
    <source>
        <dbReference type="SAM" id="MobiDB-lite"/>
    </source>
</evidence>
<feature type="compositionally biased region" description="Basic and acidic residues" evidence="2">
    <location>
        <begin position="537"/>
        <end position="554"/>
    </location>
</feature>
<dbReference type="EMBL" id="AY341443">
    <property type="protein sequence ID" value="AAR13317.1"/>
    <property type="molecule type" value="Genomic_DNA"/>
</dbReference>
<dbReference type="SUPFAM" id="SSF53098">
    <property type="entry name" value="Ribonuclease H-like"/>
    <property type="match status" value="2"/>
</dbReference>
<organism evidence="6">
    <name type="scientific">Phaseolus vulgaris</name>
    <name type="common">Kidney bean</name>
    <name type="synonym">French bean</name>
    <dbReference type="NCBI Taxonomy" id="3885"/>
    <lineage>
        <taxon>Eukaryota</taxon>
        <taxon>Viridiplantae</taxon>
        <taxon>Streptophyta</taxon>
        <taxon>Embryophyta</taxon>
        <taxon>Tracheophyta</taxon>
        <taxon>Spermatophyta</taxon>
        <taxon>Magnoliopsida</taxon>
        <taxon>eudicotyledons</taxon>
        <taxon>Gunneridae</taxon>
        <taxon>Pentapetalae</taxon>
        <taxon>rosids</taxon>
        <taxon>fabids</taxon>
        <taxon>Fabales</taxon>
        <taxon>Fabaceae</taxon>
        <taxon>Papilionoideae</taxon>
        <taxon>50 kb inversion clade</taxon>
        <taxon>NPAAA clade</taxon>
        <taxon>indigoferoid/millettioid clade</taxon>
        <taxon>Phaseoleae</taxon>
        <taxon>Phaseolus</taxon>
    </lineage>
</organism>
<evidence type="ECO:0000259" key="4">
    <source>
        <dbReference type="PROSITE" id="PS50879"/>
    </source>
</evidence>
<feature type="region of interest" description="Disordered" evidence="2">
    <location>
        <begin position="498"/>
        <end position="562"/>
    </location>
</feature>
<evidence type="ECO:0000256" key="1">
    <source>
        <dbReference type="ARBA" id="ARBA00023172"/>
    </source>
</evidence>
<evidence type="ECO:0000259" key="3">
    <source>
        <dbReference type="PROSITE" id="PS50878"/>
    </source>
</evidence>
<sequence length="1859" mass="213252">MAKAQVNLLKGLLKRGERYPRRPTEAREEKEDLKNRTTKSEEDTLYRRGSTLLSPQYPYRYNWRPPWGPSNHYSQTQGSQRLKMDSTANNNNDISEEHRTILQTLQIQMQELLQKGVIDQLRQDEERKRREEERQQHAEEIAQLKEQNKRLLDRLEQSEREGHSRAPSPSPFQSGTRTIAQAIPHTSLVQHTRQSAKPVTPNEVANPKGHPFTDDIIATPLPDKWRGLTINLYDGSTDPDEHLNIFRTQMTLYTTDRTVWCKVFPTSLREGPLGWFSDLPPNSIASFDALELKFTTQYATSRPHRTSSMSLLNVKQERGESLRTFMNRFSKVCMNIRNLNPEIAMHHLVSAILPGRFTESLIKRPPCNMDELRTRATKFMQIEEHIDYHRKTYAENTDNSKGIRPPTIPTDRERHRPNRGPRFHNYTPLIVPRGKVLDEALQIELIPTLRPSQTPPNADTSKRCQYHRNYGHTTEGCQALKDKIEELVQAGHLRKFVKTTITAPRSPQRDHDPRERSGRRDDRTRDNHYRSSRRKRSESPIRRTRPKSESPERRSRTKQKVRTVINTIAGPVSLGQPPQEINYIAGGFAGGGCSNSARKKHLRAIQSVHSTPTQRRPHIPPITFTDEDFTAIDPSQDDPMVITVEIDKFAIAKVLVDQGSSVDILYWETFKKMKIPEAEIQPYNEQIVGFSRERVDTKGFIDLYTTFGDDYLSKTINIRYLLVNANTSYNILLGRPSINRLKAIVSTPHLAMKFPSVNGDIATVHIDQKTARECYVASLKVEPTRRLYTTSAERTTERRGRSTERRSRGRESRRHLVALVDLDPRLDDPRMEAGEDLQPIFLRDKDRKTYMGTSLKPDDRETIGKTLTKNADLFAWTAADMPGVKSDVITHRLSVYTEARPIAQKKRKLGEERRKAAREETDKLIQAGFIQKAHYTTWLANVVMVKKTNGKWRMCVDYTDLNKACPKDSYPLPTIDRLVDGAAGHQILSFLDAYSGYNQIQMYHRDREKTAFRTDSDNFFYEVMPFGLKNAGATYQRLMDHVFHDMIGRNVEVYVDDIVVKSDSCEQHVSDLKEVFQALRQYRMRLNPEKCAFGVEGGKFLGFMLTHRGIEANPEKCKAITEMRSPKGLKEIQRLVSRLTSLSRFVPKLAERTRPIIKLLKKTSKFEWTDECEQNFQQLKAFLASPPVIQKPNAREPIVVYLAVSNEAVSSALVQEIKAEERPVYFVSRVLHDAETRYQMVEKVAFALVITARRMRMYFQNHKVIVRTNYPIMKILTKPDLAGRMIGWAVELSEFHIEYQPRGAIKSQALADFTAELTPYLTERTPRWTLYVDGSSNSRSSGAGVVLEGPGEIVVEQAMKFEFKTSNNQAEYEAIIAGLHLAIELEVTNITCKSDSRLVVGQLTGEYEVRETLLQQYFHFVKNLLNRFKEISFQHVRRENNTRADALSRLATLKKKGAHRSAIHVTLAKPSVGTEECMATDTQPNWMTPIKQYLTDGVCDPHLEKTMKLQAARYILIGEDLYRRGYSRPLLKCLGPEQVTYVMTELHEGICGTHSGARTMSAKILRAGYYWPTLQGDCTEYGMDIIGPFTPGKGQCKFLLVGIDYFTKWIEAEPLTAITARNVQSFVWKNIVCRFGLPQIIITDNGRQFTDRGLAEFYEKLHIKHITSSVEHPQTNGQAEAANKVILNELKKRLGPSKGNWTEELLEVLWAYRCTPQSTTQETPYSLTYGTEAMIPVEIGEPSLRRQTLDLDLNKESLLVGLDLINELRDKCKIREEACKIRAARRYNSKVKPRSYQKGDLVWRMRSDARKDGGKFSSNWEGPFRISNTATGGAYYLEYLSGKSAPRTWNATHLKFYYS</sequence>
<feature type="compositionally biased region" description="Basic and acidic residues" evidence="2">
    <location>
        <begin position="507"/>
        <end position="529"/>
    </location>
</feature>
<dbReference type="InterPro" id="IPR043128">
    <property type="entry name" value="Rev_trsase/Diguanyl_cyclase"/>
</dbReference>
<dbReference type="InterPro" id="IPR041577">
    <property type="entry name" value="RT_RNaseH_2"/>
</dbReference>
<feature type="domain" description="RNase H type-1" evidence="4">
    <location>
        <begin position="1324"/>
        <end position="1453"/>
    </location>
</feature>
<dbReference type="InterPro" id="IPR012337">
    <property type="entry name" value="RNaseH-like_sf"/>
</dbReference>
<evidence type="ECO:0000259" key="5">
    <source>
        <dbReference type="PROSITE" id="PS50994"/>
    </source>
</evidence>
<feature type="region of interest" description="Disordered" evidence="2">
    <location>
        <begin position="14"/>
        <end position="43"/>
    </location>
</feature>
<dbReference type="InterPro" id="IPR036397">
    <property type="entry name" value="RNaseH_sf"/>
</dbReference>
<dbReference type="Pfam" id="PF13456">
    <property type="entry name" value="RVT_3"/>
    <property type="match status" value="1"/>
</dbReference>
<dbReference type="Pfam" id="PF17919">
    <property type="entry name" value="RT_RNaseH_2"/>
    <property type="match status" value="1"/>
</dbReference>
<dbReference type="PROSITE" id="PS50879">
    <property type="entry name" value="RNASE_H_1"/>
    <property type="match status" value="1"/>
</dbReference>
<dbReference type="InterPro" id="IPR005162">
    <property type="entry name" value="Retrotrans_gag_dom"/>
</dbReference>
<dbReference type="Pfam" id="PF00665">
    <property type="entry name" value="rve"/>
    <property type="match status" value="1"/>
</dbReference>
<dbReference type="CDD" id="cd00303">
    <property type="entry name" value="retropepsin_like"/>
    <property type="match status" value="1"/>
</dbReference>
<feature type="domain" description="Reverse transcriptase" evidence="3">
    <location>
        <begin position="926"/>
        <end position="1105"/>
    </location>
</feature>
<dbReference type="GO" id="GO:0015074">
    <property type="term" value="P:DNA integration"/>
    <property type="evidence" value="ECO:0007669"/>
    <property type="project" value="InterPro"/>
</dbReference>
<dbReference type="Gene3D" id="3.10.10.10">
    <property type="entry name" value="HIV Type 1 Reverse Transcriptase, subunit A, domain 1"/>
    <property type="match status" value="1"/>
</dbReference>
<accession>Q69F85</accession>
<dbReference type="Gene3D" id="3.30.70.270">
    <property type="match status" value="2"/>
</dbReference>
<dbReference type="InterPro" id="IPR001584">
    <property type="entry name" value="Integrase_cat-core"/>
</dbReference>
<dbReference type="PANTHER" id="PTHR48475:SF1">
    <property type="entry name" value="RNASE H TYPE-1 DOMAIN-CONTAINING PROTEIN"/>
    <property type="match status" value="1"/>
</dbReference>
<dbReference type="PANTHER" id="PTHR48475">
    <property type="entry name" value="RIBONUCLEASE H"/>
    <property type="match status" value="1"/>
</dbReference>
<feature type="domain" description="Integrase catalytic" evidence="5">
    <location>
        <begin position="1568"/>
        <end position="1732"/>
    </location>
</feature>
<dbReference type="SUPFAM" id="SSF56672">
    <property type="entry name" value="DNA/RNA polymerases"/>
    <property type="match status" value="1"/>
</dbReference>
<dbReference type="Gene3D" id="1.10.340.70">
    <property type="match status" value="1"/>
</dbReference>
<feature type="region of interest" description="Disordered" evidence="2">
    <location>
        <begin position="156"/>
        <end position="175"/>
    </location>
</feature>
<dbReference type="CDD" id="cd09279">
    <property type="entry name" value="RNase_HI_like"/>
    <property type="match status" value="1"/>
</dbReference>
<proteinExistence type="predicted"/>
<dbReference type="CDD" id="cd01647">
    <property type="entry name" value="RT_LTR"/>
    <property type="match status" value="1"/>
</dbReference>
<dbReference type="GO" id="GO:0004523">
    <property type="term" value="F:RNA-DNA hybrid ribonuclease activity"/>
    <property type="evidence" value="ECO:0007669"/>
    <property type="project" value="InterPro"/>
</dbReference>
<name>Q69F85_PHAVU</name>
<dbReference type="InterPro" id="IPR002156">
    <property type="entry name" value="RNaseH_domain"/>
</dbReference>
<reference evidence="6" key="1">
    <citation type="submission" date="2003-07" db="EMBL/GenBank/DDBJ databases">
        <title>Sequence analysis of a BAC clone harboring the Co-4 locus for anthracnose resistance in common bean.</title>
        <authorList>
            <person name="Melotto M."/>
            <person name="Camargo L.E.A."/>
        </authorList>
    </citation>
    <scope>NUCLEOTIDE SEQUENCE</scope>
</reference>
<dbReference type="Gene3D" id="2.40.70.10">
    <property type="entry name" value="Acid Proteases"/>
    <property type="match status" value="1"/>
</dbReference>
<feature type="region of interest" description="Disordered" evidence="2">
    <location>
        <begin position="396"/>
        <end position="427"/>
    </location>
</feature>
<dbReference type="Gene3D" id="3.30.420.10">
    <property type="entry name" value="Ribonuclease H-like superfamily/Ribonuclease H"/>
    <property type="match status" value="2"/>
</dbReference>
<dbReference type="PROSITE" id="PS50878">
    <property type="entry name" value="RT_POL"/>
    <property type="match status" value="1"/>
</dbReference>
<gene>
    <name evidence="6" type="ORF">BA23</name>
</gene>
<feature type="compositionally biased region" description="Basic and acidic residues" evidence="2">
    <location>
        <begin position="794"/>
        <end position="810"/>
    </location>
</feature>
<keyword evidence="1" id="KW-0233">DNA recombination</keyword>
<feature type="compositionally biased region" description="Polar residues" evidence="2">
    <location>
        <begin position="188"/>
        <end position="197"/>
    </location>
</feature>
<dbReference type="Pfam" id="PF03732">
    <property type="entry name" value="Retrotrans_gag"/>
    <property type="match status" value="1"/>
</dbReference>
<dbReference type="InterPro" id="IPR021109">
    <property type="entry name" value="Peptidase_aspartic_dom_sf"/>
</dbReference>
<feature type="region of interest" description="Disordered" evidence="2">
    <location>
        <begin position="188"/>
        <end position="211"/>
    </location>
</feature>
<feature type="region of interest" description="Disordered" evidence="2">
    <location>
        <begin position="68"/>
        <end position="92"/>
    </location>
</feature>
<evidence type="ECO:0000313" key="6">
    <source>
        <dbReference type="EMBL" id="AAR13317.1"/>
    </source>
</evidence>
<feature type="compositionally biased region" description="Polar residues" evidence="2">
    <location>
        <begin position="71"/>
        <end position="92"/>
    </location>
</feature>
<dbReference type="InterPro" id="IPR043502">
    <property type="entry name" value="DNA/RNA_pol_sf"/>
</dbReference>
<dbReference type="Pfam" id="PF00078">
    <property type="entry name" value="RVT_1"/>
    <property type="match status" value="1"/>
</dbReference>